<sequence length="340" mass="37128">MQNPFLVVRSIFFALLLCLNVLLFVFAAWNLVAVRHTAPGAPMFLAVNAALIILFVTLASIAEAICPRARPGHVRVECGWTILMTTLQLASSINVTVSGPPMICHLNWTWSTCASSSLLVSVTWLVTFTILVYCLTICFTASAHAPSIPNIWTMPVSSVPWFSDDSKVPASSSEVLPEKDPKTFSRFSSASGESCAVTRYIAERWGKLSGAERQSHSPSNPMLFPRGHQSADTTRPNWARQIEARRGVDVPFAKPPSMPAVRKVQAIQPTPLPTVLAKAVAMPRDSHYVEVCRESEMKLSDGRSSLTLQTPGLFPKGTADPDLPIPLPHLSQWIRADAAK</sequence>
<feature type="region of interest" description="Disordered" evidence="1">
    <location>
        <begin position="211"/>
        <end position="235"/>
    </location>
</feature>
<feature type="transmembrane region" description="Helical" evidence="2">
    <location>
        <begin position="117"/>
        <end position="139"/>
    </location>
</feature>
<feature type="region of interest" description="Disordered" evidence="1">
    <location>
        <begin position="302"/>
        <end position="327"/>
    </location>
</feature>
<dbReference type="AlphaFoldDB" id="A0A0C3DHQ6"/>
<keyword evidence="2" id="KW-1133">Transmembrane helix</keyword>
<evidence type="ECO:0000313" key="3">
    <source>
        <dbReference type="EMBL" id="KIM55884.1"/>
    </source>
</evidence>
<dbReference type="EMBL" id="KN822126">
    <property type="protein sequence ID" value="KIM55884.1"/>
    <property type="molecule type" value="Genomic_DNA"/>
</dbReference>
<feature type="transmembrane region" description="Helical" evidence="2">
    <location>
        <begin position="44"/>
        <end position="66"/>
    </location>
</feature>
<proteinExistence type="predicted"/>
<protein>
    <recommendedName>
        <fullName evidence="5">MARVEL domain-containing protein</fullName>
    </recommendedName>
</protein>
<evidence type="ECO:0000256" key="2">
    <source>
        <dbReference type="SAM" id="Phobius"/>
    </source>
</evidence>
<accession>A0A0C3DHQ6</accession>
<gene>
    <name evidence="3" type="ORF">SCLCIDRAFT_80752</name>
</gene>
<name>A0A0C3DHQ6_9AGAM</name>
<feature type="transmembrane region" description="Helical" evidence="2">
    <location>
        <begin position="12"/>
        <end position="32"/>
    </location>
</feature>
<keyword evidence="2" id="KW-0472">Membrane</keyword>
<evidence type="ECO:0008006" key="5">
    <source>
        <dbReference type="Google" id="ProtNLM"/>
    </source>
</evidence>
<dbReference type="STRING" id="1036808.A0A0C3DHQ6"/>
<keyword evidence="4" id="KW-1185">Reference proteome</keyword>
<reference evidence="4" key="2">
    <citation type="submission" date="2015-01" db="EMBL/GenBank/DDBJ databases">
        <title>Evolutionary Origins and Diversification of the Mycorrhizal Mutualists.</title>
        <authorList>
            <consortium name="DOE Joint Genome Institute"/>
            <consortium name="Mycorrhizal Genomics Consortium"/>
            <person name="Kohler A."/>
            <person name="Kuo A."/>
            <person name="Nagy L.G."/>
            <person name="Floudas D."/>
            <person name="Copeland A."/>
            <person name="Barry K.W."/>
            <person name="Cichocki N."/>
            <person name="Veneault-Fourrey C."/>
            <person name="LaButti K."/>
            <person name="Lindquist E.A."/>
            <person name="Lipzen A."/>
            <person name="Lundell T."/>
            <person name="Morin E."/>
            <person name="Murat C."/>
            <person name="Riley R."/>
            <person name="Ohm R."/>
            <person name="Sun H."/>
            <person name="Tunlid A."/>
            <person name="Henrissat B."/>
            <person name="Grigoriev I.V."/>
            <person name="Hibbett D.S."/>
            <person name="Martin F."/>
        </authorList>
    </citation>
    <scope>NUCLEOTIDE SEQUENCE [LARGE SCALE GENOMIC DNA]</scope>
    <source>
        <strain evidence="4">Foug A</strain>
    </source>
</reference>
<organism evidence="3 4">
    <name type="scientific">Scleroderma citrinum Foug A</name>
    <dbReference type="NCBI Taxonomy" id="1036808"/>
    <lineage>
        <taxon>Eukaryota</taxon>
        <taxon>Fungi</taxon>
        <taxon>Dikarya</taxon>
        <taxon>Basidiomycota</taxon>
        <taxon>Agaricomycotina</taxon>
        <taxon>Agaricomycetes</taxon>
        <taxon>Agaricomycetidae</taxon>
        <taxon>Boletales</taxon>
        <taxon>Sclerodermatineae</taxon>
        <taxon>Sclerodermataceae</taxon>
        <taxon>Scleroderma</taxon>
    </lineage>
</organism>
<reference evidence="3 4" key="1">
    <citation type="submission" date="2014-04" db="EMBL/GenBank/DDBJ databases">
        <authorList>
            <consortium name="DOE Joint Genome Institute"/>
            <person name="Kuo A."/>
            <person name="Kohler A."/>
            <person name="Nagy L.G."/>
            <person name="Floudas D."/>
            <person name="Copeland A."/>
            <person name="Barry K.W."/>
            <person name="Cichocki N."/>
            <person name="Veneault-Fourrey C."/>
            <person name="LaButti K."/>
            <person name="Lindquist E.A."/>
            <person name="Lipzen A."/>
            <person name="Lundell T."/>
            <person name="Morin E."/>
            <person name="Murat C."/>
            <person name="Sun H."/>
            <person name="Tunlid A."/>
            <person name="Henrissat B."/>
            <person name="Grigoriev I.V."/>
            <person name="Hibbett D.S."/>
            <person name="Martin F."/>
            <person name="Nordberg H.P."/>
            <person name="Cantor M.N."/>
            <person name="Hua S.X."/>
        </authorList>
    </citation>
    <scope>NUCLEOTIDE SEQUENCE [LARGE SCALE GENOMIC DNA]</scope>
    <source>
        <strain evidence="3 4">Foug A</strain>
    </source>
</reference>
<evidence type="ECO:0000313" key="4">
    <source>
        <dbReference type="Proteomes" id="UP000053989"/>
    </source>
</evidence>
<dbReference type="Proteomes" id="UP000053989">
    <property type="component" value="Unassembled WGS sequence"/>
</dbReference>
<keyword evidence="2" id="KW-0812">Transmembrane</keyword>
<evidence type="ECO:0000256" key="1">
    <source>
        <dbReference type="SAM" id="MobiDB-lite"/>
    </source>
</evidence>
<dbReference type="HOGENOM" id="CLU_051224_1_0_1"/>
<dbReference type="InParanoid" id="A0A0C3DHQ6"/>
<feature type="non-terminal residue" evidence="3">
    <location>
        <position position="340"/>
    </location>
</feature>
<dbReference type="OrthoDB" id="3188789at2759"/>